<feature type="compositionally biased region" description="Polar residues" evidence="3">
    <location>
        <begin position="434"/>
        <end position="451"/>
    </location>
</feature>
<evidence type="ECO:0000313" key="5">
    <source>
        <dbReference type="EMBL" id="POY71185.1"/>
    </source>
</evidence>
<dbReference type="Pfam" id="PF00076">
    <property type="entry name" value="RRM_1"/>
    <property type="match status" value="1"/>
</dbReference>
<feature type="region of interest" description="Disordered" evidence="3">
    <location>
        <begin position="601"/>
        <end position="620"/>
    </location>
</feature>
<feature type="compositionally biased region" description="Low complexity" evidence="3">
    <location>
        <begin position="160"/>
        <end position="173"/>
    </location>
</feature>
<keyword evidence="1 2" id="KW-0694">RNA-binding</keyword>
<feature type="region of interest" description="Disordered" evidence="3">
    <location>
        <begin position="432"/>
        <end position="451"/>
    </location>
</feature>
<dbReference type="Proteomes" id="UP000237144">
    <property type="component" value="Unassembled WGS sequence"/>
</dbReference>
<feature type="region of interest" description="Disordered" evidence="3">
    <location>
        <begin position="727"/>
        <end position="750"/>
    </location>
</feature>
<feature type="region of interest" description="Disordered" evidence="3">
    <location>
        <begin position="490"/>
        <end position="513"/>
    </location>
</feature>
<comment type="caution">
    <text evidence="5">The sequence shown here is derived from an EMBL/GenBank/DDBJ whole genome shotgun (WGS) entry which is preliminary data.</text>
</comment>
<accession>A0A2S5B357</accession>
<dbReference type="STRING" id="741276.A0A2S5B357"/>
<dbReference type="EMBL" id="PJQD01000085">
    <property type="protein sequence ID" value="POY71185.1"/>
    <property type="molecule type" value="Genomic_DNA"/>
</dbReference>
<evidence type="ECO:0000256" key="3">
    <source>
        <dbReference type="SAM" id="MobiDB-lite"/>
    </source>
</evidence>
<dbReference type="PROSITE" id="PS50102">
    <property type="entry name" value="RRM"/>
    <property type="match status" value="1"/>
</dbReference>
<dbReference type="InterPro" id="IPR012677">
    <property type="entry name" value="Nucleotide-bd_a/b_plait_sf"/>
</dbReference>
<feature type="compositionally biased region" description="Polar residues" evidence="3">
    <location>
        <begin position="80"/>
        <end position="90"/>
    </location>
</feature>
<feature type="region of interest" description="Disordered" evidence="3">
    <location>
        <begin position="885"/>
        <end position="904"/>
    </location>
</feature>
<evidence type="ECO:0000259" key="4">
    <source>
        <dbReference type="PROSITE" id="PS50102"/>
    </source>
</evidence>
<dbReference type="SMART" id="SM00360">
    <property type="entry name" value="RRM"/>
    <property type="match status" value="2"/>
</dbReference>
<feature type="region of interest" description="Disordered" evidence="3">
    <location>
        <begin position="625"/>
        <end position="667"/>
    </location>
</feature>
<dbReference type="InterPro" id="IPR035979">
    <property type="entry name" value="RBD_domain_sf"/>
</dbReference>
<feature type="domain" description="RRM" evidence="4">
    <location>
        <begin position="794"/>
        <end position="882"/>
    </location>
</feature>
<dbReference type="Gene3D" id="3.30.70.330">
    <property type="match status" value="2"/>
</dbReference>
<evidence type="ECO:0000256" key="2">
    <source>
        <dbReference type="PROSITE-ProRule" id="PRU00176"/>
    </source>
</evidence>
<dbReference type="InterPro" id="IPR000504">
    <property type="entry name" value="RRM_dom"/>
</dbReference>
<feature type="compositionally biased region" description="Low complexity" evidence="3">
    <location>
        <begin position="343"/>
        <end position="360"/>
    </location>
</feature>
<feature type="compositionally biased region" description="Polar residues" evidence="3">
    <location>
        <begin position="384"/>
        <end position="394"/>
    </location>
</feature>
<dbReference type="SUPFAM" id="SSF54928">
    <property type="entry name" value="RNA-binding domain, RBD"/>
    <property type="match status" value="1"/>
</dbReference>
<sequence>MEPGQSAAGGGMEAGPQPRNTASAAGPARQSLANDLQASSVTKSAGSASTPEGQNGLPEWRRQPSHHPFPGHAAGLAASRPNTASPSHSASDGGLRSDPSGPTSPAPSHPRPPSALSSTSSSHPRNLSSPRSNQPSYPSSSLSSAAAFDYDDLLGPRRNPGATSGPSLSPPSSTEDDKRLGEARLRGLGLDSDSLDAPGHTGADREQRFVHPGYPNHPFASRTASGGDLDETWLRLDAIKLDGPLSSPPGASNASSSSHYGSHTGGGAGQPAGSPLSPHVTPFAPAAPQLDARNHQTPWSSSANASSLASLAERAREREASWTSSSPGIGSTTSSQRAFPNLSSPSSFTSSPAISTSSHSAAGQTYFTARTPVQSSSMFGFTSTVQETPTSATSPDVYPTRHPSYASTLMPEPPSSREVGSDRGVLPRLGSLQAIPTSSGPASTSGAESVSSGTIDEVTTVFVVGFPDDVTEREFQNMFTFAEGFEAASLTVPSQSGEDSSARPTQEEAPPFSGLPQYIIQATRDPFALPRELGGAVTNVTSGGGATTGPTPRKQIIGFARFCSRQHALAAAEVLSGRKIDPEKAMVLKAEMAKKNLHFRKSLLPPSTTGTDSPAPIAASAVVDGPTGAARPATGASSLAPSNGPQVAPGQGSFPSEMRRHPSMVPSGLEAAAASVAAAATSAASAMGGSGPSIPLSALDSATLAKLASVSNLNPAVLAEIARQSALAGGPVQKPAPGPDQGYEARGRSRSYRQGSFEDYAAEPSDVYSESITASSSTASQPRSHSSAADAAFGTLYVGGLPAVLPSLTGPFSASHLEDSLRNAFSRCPGFKRLQFRSKSNGPIVFVEFVDTAHATRAMQELYGHTLGGLVKGGIRLSYSRNPLGVRSNGPPQGGSLLPGHGASAMVGLDGPSASSYASSPFGPASSSAVPCHPQFDPFDSHRRPPDPIYGENPARSPPAMSPLAQPSSLSSYRFGAPGQVSPPATSASLYGGNFSPFGFDP</sequence>
<name>A0A2S5B357_9BASI</name>
<feature type="compositionally biased region" description="Polar residues" evidence="3">
    <location>
        <begin position="491"/>
        <end position="504"/>
    </location>
</feature>
<dbReference type="OrthoDB" id="431169at2759"/>
<dbReference type="GO" id="GO:0003723">
    <property type="term" value="F:RNA binding"/>
    <property type="evidence" value="ECO:0007669"/>
    <property type="project" value="UniProtKB-UniRule"/>
</dbReference>
<feature type="region of interest" description="Disordered" evidence="3">
    <location>
        <begin position="928"/>
        <end position="1002"/>
    </location>
</feature>
<feature type="compositionally biased region" description="Low complexity" evidence="3">
    <location>
        <begin position="300"/>
        <end position="312"/>
    </location>
</feature>
<gene>
    <name evidence="5" type="ORF">BMF94_5495</name>
</gene>
<feature type="compositionally biased region" description="Low complexity" evidence="3">
    <location>
        <begin position="186"/>
        <end position="196"/>
    </location>
</feature>
<feature type="compositionally biased region" description="Low complexity" evidence="3">
    <location>
        <begin position="625"/>
        <end position="636"/>
    </location>
</feature>
<organism evidence="5 6">
    <name type="scientific">Rhodotorula taiwanensis</name>
    <dbReference type="NCBI Taxonomy" id="741276"/>
    <lineage>
        <taxon>Eukaryota</taxon>
        <taxon>Fungi</taxon>
        <taxon>Dikarya</taxon>
        <taxon>Basidiomycota</taxon>
        <taxon>Pucciniomycotina</taxon>
        <taxon>Microbotryomycetes</taxon>
        <taxon>Sporidiobolales</taxon>
        <taxon>Sporidiobolaceae</taxon>
        <taxon>Rhodotorula</taxon>
    </lineage>
</organism>
<feature type="region of interest" description="Disordered" evidence="3">
    <location>
        <begin position="1"/>
        <end position="227"/>
    </location>
</feature>
<feature type="compositionally biased region" description="Low complexity" evidence="3">
    <location>
        <begin position="321"/>
        <end position="335"/>
    </location>
</feature>
<feature type="compositionally biased region" description="Low complexity" evidence="3">
    <location>
        <begin position="243"/>
        <end position="262"/>
    </location>
</feature>
<keyword evidence="6" id="KW-1185">Reference proteome</keyword>
<reference evidence="5 6" key="1">
    <citation type="journal article" date="2018" name="Front. Microbiol.">
        <title>Prospects for Fungal Bioremediation of Acidic Radioactive Waste Sites: Characterization and Genome Sequence of Rhodotorula taiwanensis MD1149.</title>
        <authorList>
            <person name="Tkavc R."/>
            <person name="Matrosova V.Y."/>
            <person name="Grichenko O.E."/>
            <person name="Gostincar C."/>
            <person name="Volpe R.P."/>
            <person name="Klimenkova P."/>
            <person name="Gaidamakova E.K."/>
            <person name="Zhou C.E."/>
            <person name="Stewart B.J."/>
            <person name="Lyman M.G."/>
            <person name="Malfatti S.A."/>
            <person name="Rubinfeld B."/>
            <person name="Courtot M."/>
            <person name="Singh J."/>
            <person name="Dalgard C.L."/>
            <person name="Hamilton T."/>
            <person name="Frey K.G."/>
            <person name="Gunde-Cimerman N."/>
            <person name="Dugan L."/>
            <person name="Daly M.J."/>
        </authorList>
    </citation>
    <scope>NUCLEOTIDE SEQUENCE [LARGE SCALE GENOMIC DNA]</scope>
    <source>
        <strain evidence="5 6">MD1149</strain>
    </source>
</reference>
<protein>
    <recommendedName>
        <fullName evidence="4">RRM domain-containing protein</fullName>
    </recommendedName>
</protein>
<feature type="region of interest" description="Disordered" evidence="3">
    <location>
        <begin position="240"/>
        <end position="360"/>
    </location>
</feature>
<evidence type="ECO:0000256" key="1">
    <source>
        <dbReference type="ARBA" id="ARBA00022884"/>
    </source>
</evidence>
<feature type="compositionally biased region" description="Pro residues" evidence="3">
    <location>
        <begin position="102"/>
        <end position="113"/>
    </location>
</feature>
<feature type="compositionally biased region" description="Polar residues" evidence="3">
    <location>
        <begin position="31"/>
        <end position="53"/>
    </location>
</feature>
<feature type="compositionally biased region" description="Basic and acidic residues" evidence="3">
    <location>
        <begin position="175"/>
        <end position="185"/>
    </location>
</feature>
<feature type="region of interest" description="Disordered" evidence="3">
    <location>
        <begin position="384"/>
        <end position="424"/>
    </location>
</feature>
<feature type="compositionally biased region" description="Low complexity" evidence="3">
    <location>
        <begin position="114"/>
        <end position="147"/>
    </location>
</feature>
<dbReference type="AlphaFoldDB" id="A0A2S5B357"/>
<proteinExistence type="predicted"/>
<dbReference type="PANTHER" id="PTHR10501">
    <property type="entry name" value="U1 SMALL NUCLEAR RIBONUCLEOPROTEIN A/U2 SMALL NUCLEAR RIBONUCLEOPROTEIN B"/>
    <property type="match status" value="1"/>
</dbReference>
<evidence type="ECO:0000313" key="6">
    <source>
        <dbReference type="Proteomes" id="UP000237144"/>
    </source>
</evidence>